<name>A0AA49GUL4_9BACT</name>
<evidence type="ECO:0000313" key="9">
    <source>
        <dbReference type="EMBL" id="WKN38834.1"/>
    </source>
</evidence>
<keyword evidence="4" id="KW-0472">Membrane</keyword>
<keyword evidence="5" id="KW-0998">Cell outer membrane</keyword>
<sequence length="576" mass="64931">MKSNIISILMITSLLVMGACNDHLDFQPKGTLTEDQVTTVENLDALVTAAYASIGNDFWDGPITSMWAYSSVRSDDAYKGGGSVGDVGEINAYEQYNLTQPTTGGLFNNTWTNAYEAISRANFALQALDDASEEEFPEKAVRQGEMRFLRGHMYFLLKVMFKRVPYITEDIPDEERASVSNREFSNDELWGKIADDFQFAVNNLPEVQEQVGRANQLAAKAYLAKTRLYQAYEQDESHNVTSINPQRLEEVVSLTSDVINSGRYSLQPDFAENFLYGYDNGPESVFAVQFSIDDGTAIGRLSMATSLNYSLAPQYGCCWFHLPSHNMANAFKTSEEGLPLFDTFNDEVLTDADLVPDGARVDPRIDHTIGIKGHPFKYQPDILYDHSWERVPALYGGFGNMKEQQAADCSCFKKVGPFYGSSVNIDIIRYADVLLMQAEALIELGRQAEALPLINQVRARAKVSTGRTRFADGSAPSNYNIEEYQDGVNISWTQENARTALRWERRLEFAMESPRFFDLVRWGVAAETLNNYLEVEKTRKEFLSAASFTEGRDEYYPIPQREIDFTKGLYEQNPGY</sequence>
<evidence type="ECO:0000259" key="7">
    <source>
        <dbReference type="Pfam" id="PF07980"/>
    </source>
</evidence>
<evidence type="ECO:0000259" key="8">
    <source>
        <dbReference type="Pfam" id="PF14322"/>
    </source>
</evidence>
<organism evidence="9">
    <name type="scientific">Roseihalotalea indica</name>
    <dbReference type="NCBI Taxonomy" id="2867963"/>
    <lineage>
        <taxon>Bacteria</taxon>
        <taxon>Pseudomonadati</taxon>
        <taxon>Bacteroidota</taxon>
        <taxon>Cytophagia</taxon>
        <taxon>Cytophagales</taxon>
        <taxon>Catalimonadaceae</taxon>
        <taxon>Roseihalotalea</taxon>
    </lineage>
</organism>
<protein>
    <submittedName>
        <fullName evidence="9">RagB/SusD family nutrient uptake outer membrane protein</fullName>
    </submittedName>
</protein>
<comment type="similarity">
    <text evidence="2">Belongs to the SusD family.</text>
</comment>
<dbReference type="Pfam" id="PF14322">
    <property type="entry name" value="SusD-like_3"/>
    <property type="match status" value="1"/>
</dbReference>
<keyword evidence="3 6" id="KW-0732">Signal</keyword>
<gene>
    <name evidence="9" type="ORF">K4G66_08970</name>
</gene>
<reference evidence="9" key="1">
    <citation type="journal article" date="2023" name="Comput. Struct. Biotechnol. J.">
        <title>Discovery of a novel marine Bacteroidetes with a rich repertoire of carbohydrate-active enzymes.</title>
        <authorList>
            <person name="Chen B."/>
            <person name="Liu G."/>
            <person name="Chen Q."/>
            <person name="Wang H."/>
            <person name="Liu L."/>
            <person name="Tang K."/>
        </authorList>
    </citation>
    <scope>NUCLEOTIDE SEQUENCE</scope>
    <source>
        <strain evidence="9">TK19036</strain>
    </source>
</reference>
<dbReference type="InterPro" id="IPR011990">
    <property type="entry name" value="TPR-like_helical_dom_sf"/>
</dbReference>
<dbReference type="GO" id="GO:0009279">
    <property type="term" value="C:cell outer membrane"/>
    <property type="evidence" value="ECO:0007669"/>
    <property type="project" value="UniProtKB-SubCell"/>
</dbReference>
<accession>A0AA49GUL4</accession>
<dbReference type="Gene3D" id="1.25.40.390">
    <property type="match status" value="1"/>
</dbReference>
<evidence type="ECO:0000256" key="3">
    <source>
        <dbReference type="ARBA" id="ARBA00022729"/>
    </source>
</evidence>
<feature type="chain" id="PRO_5041448375" evidence="6">
    <location>
        <begin position="19"/>
        <end position="576"/>
    </location>
</feature>
<proteinExistence type="inferred from homology"/>
<dbReference type="EMBL" id="CP120682">
    <property type="protein sequence ID" value="WKN38834.1"/>
    <property type="molecule type" value="Genomic_DNA"/>
</dbReference>
<dbReference type="InterPro" id="IPR012944">
    <property type="entry name" value="SusD_RagB_dom"/>
</dbReference>
<evidence type="ECO:0000256" key="4">
    <source>
        <dbReference type="ARBA" id="ARBA00023136"/>
    </source>
</evidence>
<evidence type="ECO:0000256" key="5">
    <source>
        <dbReference type="ARBA" id="ARBA00023237"/>
    </source>
</evidence>
<feature type="signal peptide" evidence="6">
    <location>
        <begin position="1"/>
        <end position="18"/>
    </location>
</feature>
<evidence type="ECO:0000256" key="2">
    <source>
        <dbReference type="ARBA" id="ARBA00006275"/>
    </source>
</evidence>
<feature type="domain" description="SusD-like N-terminal" evidence="8">
    <location>
        <begin position="90"/>
        <end position="226"/>
    </location>
</feature>
<dbReference type="PROSITE" id="PS51257">
    <property type="entry name" value="PROKAR_LIPOPROTEIN"/>
    <property type="match status" value="1"/>
</dbReference>
<dbReference type="SUPFAM" id="SSF48452">
    <property type="entry name" value="TPR-like"/>
    <property type="match status" value="1"/>
</dbReference>
<dbReference type="Pfam" id="PF07980">
    <property type="entry name" value="SusD_RagB"/>
    <property type="match status" value="1"/>
</dbReference>
<reference evidence="9" key="2">
    <citation type="journal article" date="2024" name="Antonie Van Leeuwenhoek">
        <title>Roseihalotalea indica gen. nov., sp. nov., a halophilic Bacteroidetes from mesopelagic Southwest Indian Ocean with higher carbohydrate metabolic potential.</title>
        <authorList>
            <person name="Chen B."/>
            <person name="Zhang M."/>
            <person name="Lin D."/>
            <person name="Ye J."/>
            <person name="Tang K."/>
        </authorList>
    </citation>
    <scope>NUCLEOTIDE SEQUENCE</scope>
    <source>
        <strain evidence="9">TK19036</strain>
    </source>
</reference>
<evidence type="ECO:0000256" key="6">
    <source>
        <dbReference type="SAM" id="SignalP"/>
    </source>
</evidence>
<comment type="subcellular location">
    <subcellularLocation>
        <location evidence="1">Cell outer membrane</location>
    </subcellularLocation>
</comment>
<evidence type="ECO:0000256" key="1">
    <source>
        <dbReference type="ARBA" id="ARBA00004442"/>
    </source>
</evidence>
<feature type="domain" description="RagB/SusD" evidence="7">
    <location>
        <begin position="282"/>
        <end position="576"/>
    </location>
</feature>
<dbReference type="AlphaFoldDB" id="A0AA49GUL4"/>
<dbReference type="InterPro" id="IPR033985">
    <property type="entry name" value="SusD-like_N"/>
</dbReference>